<comment type="function">
    <text evidence="1 15 17">Specifically methylates guanosine-37 in various tRNAs.</text>
</comment>
<evidence type="ECO:0000256" key="15">
    <source>
        <dbReference type="HAMAP-Rule" id="MF_00605"/>
    </source>
</evidence>
<dbReference type="FunFam" id="3.40.1280.10:FF:000001">
    <property type="entry name" value="tRNA (guanine-N(1)-)-methyltransferase"/>
    <property type="match status" value="1"/>
</dbReference>
<evidence type="ECO:0000313" key="20">
    <source>
        <dbReference type="Proteomes" id="UP000229371"/>
    </source>
</evidence>
<dbReference type="Gene3D" id="3.40.1280.10">
    <property type="match status" value="1"/>
</dbReference>
<dbReference type="EMBL" id="PFMI01000030">
    <property type="protein sequence ID" value="PIZ00935.1"/>
    <property type="molecule type" value="Genomic_DNA"/>
</dbReference>
<evidence type="ECO:0000256" key="10">
    <source>
        <dbReference type="ARBA" id="ARBA00022691"/>
    </source>
</evidence>
<dbReference type="NCBIfam" id="NF000648">
    <property type="entry name" value="PRK00026.1"/>
    <property type="match status" value="1"/>
</dbReference>
<dbReference type="InterPro" id="IPR023148">
    <property type="entry name" value="tRNA_m1G_MeTrfase_C_sf"/>
</dbReference>
<evidence type="ECO:0000256" key="11">
    <source>
        <dbReference type="ARBA" id="ARBA00022694"/>
    </source>
</evidence>
<keyword evidence="8 15" id="KW-0489">Methyltransferase</keyword>
<evidence type="ECO:0000256" key="4">
    <source>
        <dbReference type="ARBA" id="ARBA00011738"/>
    </source>
</evidence>
<proteinExistence type="inferred from homology"/>
<dbReference type="PANTHER" id="PTHR46417:SF1">
    <property type="entry name" value="TRNA (GUANINE-N(1)-)-METHYLTRANSFERASE"/>
    <property type="match status" value="1"/>
</dbReference>
<keyword evidence="11 15" id="KW-0819">tRNA processing</keyword>
<evidence type="ECO:0000313" key="19">
    <source>
        <dbReference type="EMBL" id="PIZ00935.1"/>
    </source>
</evidence>
<evidence type="ECO:0000256" key="8">
    <source>
        <dbReference type="ARBA" id="ARBA00022603"/>
    </source>
</evidence>
<comment type="subcellular location">
    <subcellularLocation>
        <location evidence="2 15 17">Cytoplasm</location>
    </subcellularLocation>
</comment>
<protein>
    <recommendedName>
        <fullName evidence="6 15">tRNA (guanine-N(1)-)-methyltransferase</fullName>
        <ecNumber evidence="5 15">2.1.1.228</ecNumber>
    </recommendedName>
    <alternativeName>
        <fullName evidence="12 15">M1G-methyltransferase</fullName>
    </alternativeName>
    <alternativeName>
        <fullName evidence="13 15">tRNA [GM37] methyltransferase</fullName>
    </alternativeName>
</protein>
<evidence type="ECO:0000256" key="7">
    <source>
        <dbReference type="ARBA" id="ARBA00022490"/>
    </source>
</evidence>
<evidence type="ECO:0000256" key="12">
    <source>
        <dbReference type="ARBA" id="ARBA00029736"/>
    </source>
</evidence>
<sequence>MKFDIITIFPEIFKNYFNHSILKKTKEKKLIKIEIHNLRDFADDNHKTVDDKPFGGGRGMVMKIEPIYQCIQFLKSKIPASPTNRQEKSKVILFTPRGKKFNQKIAYSLSQLDQLILICGRYEGIDERVAKNIADIELSMGDYVLMGGELPALTLIEAVTRLIPGVIGKSELLGQRITKQKNFIEYPQYTRPELFEPKKGIKWQAPKILLSGHQKKIEDWRKKHSKTI</sequence>
<dbReference type="SUPFAM" id="SSF75217">
    <property type="entry name" value="alpha/beta knot"/>
    <property type="match status" value="1"/>
</dbReference>
<dbReference type="Pfam" id="PF01746">
    <property type="entry name" value="tRNA_m1G_MT"/>
    <property type="match status" value="1"/>
</dbReference>
<name>A0A2M7RN77_9BACT</name>
<dbReference type="GO" id="GO:0052906">
    <property type="term" value="F:tRNA (guanine(37)-N1)-methyltransferase activity"/>
    <property type="evidence" value="ECO:0007669"/>
    <property type="project" value="UniProtKB-UniRule"/>
</dbReference>
<dbReference type="InterPro" id="IPR029028">
    <property type="entry name" value="Alpha/beta_knot_MTases"/>
</dbReference>
<dbReference type="EC" id="2.1.1.228" evidence="5 15"/>
<feature type="binding site" evidence="15 16">
    <location>
        <position position="120"/>
    </location>
    <ligand>
        <name>S-adenosyl-L-methionine</name>
        <dbReference type="ChEBI" id="CHEBI:59789"/>
    </ligand>
</feature>
<evidence type="ECO:0000256" key="5">
    <source>
        <dbReference type="ARBA" id="ARBA00012807"/>
    </source>
</evidence>
<dbReference type="AlphaFoldDB" id="A0A2M7RN77"/>
<dbReference type="GO" id="GO:0002939">
    <property type="term" value="P:tRNA N1-guanine methylation"/>
    <property type="evidence" value="ECO:0007669"/>
    <property type="project" value="TreeGrafter"/>
</dbReference>
<evidence type="ECO:0000256" key="1">
    <source>
        <dbReference type="ARBA" id="ARBA00002634"/>
    </source>
</evidence>
<evidence type="ECO:0000256" key="14">
    <source>
        <dbReference type="ARBA" id="ARBA00047783"/>
    </source>
</evidence>
<evidence type="ECO:0000256" key="3">
    <source>
        <dbReference type="ARBA" id="ARBA00007630"/>
    </source>
</evidence>
<comment type="similarity">
    <text evidence="3 15 17">Belongs to the RNA methyltransferase TrmD family.</text>
</comment>
<comment type="catalytic activity">
    <reaction evidence="14 15 17">
        <text>guanosine(37) in tRNA + S-adenosyl-L-methionine = N(1)-methylguanosine(37) in tRNA + S-adenosyl-L-homocysteine + H(+)</text>
        <dbReference type="Rhea" id="RHEA:36899"/>
        <dbReference type="Rhea" id="RHEA-COMP:10145"/>
        <dbReference type="Rhea" id="RHEA-COMP:10147"/>
        <dbReference type="ChEBI" id="CHEBI:15378"/>
        <dbReference type="ChEBI" id="CHEBI:57856"/>
        <dbReference type="ChEBI" id="CHEBI:59789"/>
        <dbReference type="ChEBI" id="CHEBI:73542"/>
        <dbReference type="ChEBI" id="CHEBI:74269"/>
        <dbReference type="EC" id="2.1.1.228"/>
    </reaction>
</comment>
<dbReference type="CDD" id="cd18080">
    <property type="entry name" value="TrmD-like"/>
    <property type="match status" value="1"/>
</dbReference>
<evidence type="ECO:0000256" key="13">
    <source>
        <dbReference type="ARBA" id="ARBA00033392"/>
    </source>
</evidence>
<dbReference type="HAMAP" id="MF_00605">
    <property type="entry name" value="TrmD"/>
    <property type="match status" value="1"/>
</dbReference>
<evidence type="ECO:0000256" key="16">
    <source>
        <dbReference type="PIRSR" id="PIRSR000386-1"/>
    </source>
</evidence>
<keyword evidence="9 15" id="KW-0808">Transferase</keyword>
<keyword evidence="7 15" id="KW-0963">Cytoplasm</keyword>
<dbReference type="InterPro" id="IPR002649">
    <property type="entry name" value="tRNA_m1G_MeTrfase_TrmD"/>
</dbReference>
<evidence type="ECO:0000256" key="9">
    <source>
        <dbReference type="ARBA" id="ARBA00022679"/>
    </source>
</evidence>
<keyword evidence="10 15" id="KW-0949">S-adenosyl-L-methionine</keyword>
<dbReference type="PIRSF" id="PIRSF000386">
    <property type="entry name" value="tRNA_mtase"/>
    <property type="match status" value="1"/>
</dbReference>
<dbReference type="PANTHER" id="PTHR46417">
    <property type="entry name" value="TRNA (GUANINE-N(1)-)-METHYLTRANSFERASE"/>
    <property type="match status" value="1"/>
</dbReference>
<feature type="binding site" evidence="15 16">
    <location>
        <begin position="140"/>
        <end position="145"/>
    </location>
    <ligand>
        <name>S-adenosyl-L-methionine</name>
        <dbReference type="ChEBI" id="CHEBI:59789"/>
    </ligand>
</feature>
<dbReference type="InterPro" id="IPR029026">
    <property type="entry name" value="tRNA_m1G_MTases_N"/>
</dbReference>
<dbReference type="GO" id="GO:0005829">
    <property type="term" value="C:cytosol"/>
    <property type="evidence" value="ECO:0007669"/>
    <property type="project" value="TreeGrafter"/>
</dbReference>
<comment type="caution">
    <text evidence="19">The sequence shown here is derived from an EMBL/GenBank/DDBJ whole genome shotgun (WGS) entry which is preliminary data.</text>
</comment>
<comment type="subunit">
    <text evidence="4 15 17">Homodimer.</text>
</comment>
<dbReference type="Proteomes" id="UP000229371">
    <property type="component" value="Unassembled WGS sequence"/>
</dbReference>
<evidence type="ECO:0000256" key="6">
    <source>
        <dbReference type="ARBA" id="ARBA00014679"/>
    </source>
</evidence>
<dbReference type="NCBIfam" id="TIGR00088">
    <property type="entry name" value="trmD"/>
    <property type="match status" value="1"/>
</dbReference>
<dbReference type="InterPro" id="IPR016009">
    <property type="entry name" value="tRNA_MeTrfase_TRMD/TRM10"/>
</dbReference>
<accession>A0A2M7RN77</accession>
<evidence type="ECO:0000259" key="18">
    <source>
        <dbReference type="Pfam" id="PF01746"/>
    </source>
</evidence>
<gene>
    <name evidence="15" type="primary">trmD</name>
    <name evidence="19" type="ORF">COY61_01160</name>
</gene>
<evidence type="ECO:0000256" key="2">
    <source>
        <dbReference type="ARBA" id="ARBA00004496"/>
    </source>
</evidence>
<evidence type="ECO:0000256" key="17">
    <source>
        <dbReference type="RuleBase" id="RU003464"/>
    </source>
</evidence>
<dbReference type="Gene3D" id="1.10.1270.20">
    <property type="entry name" value="tRNA(m1g37)methyltransferase, domain 2"/>
    <property type="match status" value="1"/>
</dbReference>
<feature type="domain" description="tRNA methyltransferase TRMD/TRM10-type" evidence="18">
    <location>
        <begin position="1"/>
        <end position="226"/>
    </location>
</feature>
<reference evidence="20" key="1">
    <citation type="submission" date="2017-09" db="EMBL/GenBank/DDBJ databases">
        <title>Depth-based differentiation of microbial function through sediment-hosted aquifers and enrichment of novel symbionts in the deep terrestrial subsurface.</title>
        <authorList>
            <person name="Probst A.J."/>
            <person name="Ladd B."/>
            <person name="Jarett J.K."/>
            <person name="Geller-Mcgrath D.E."/>
            <person name="Sieber C.M.K."/>
            <person name="Emerson J.B."/>
            <person name="Anantharaman K."/>
            <person name="Thomas B.C."/>
            <person name="Malmstrom R."/>
            <person name="Stieglmeier M."/>
            <person name="Klingl A."/>
            <person name="Woyke T."/>
            <person name="Ryan C.M."/>
            <person name="Banfield J.F."/>
        </authorList>
    </citation>
    <scope>NUCLEOTIDE SEQUENCE [LARGE SCALE GENOMIC DNA]</scope>
</reference>
<organism evidence="19 20">
    <name type="scientific">bacterium (Candidatus Gribaldobacteria) CG_4_10_14_0_8_um_filter_33_9</name>
    <dbReference type="NCBI Taxonomy" id="2014266"/>
    <lineage>
        <taxon>Bacteria</taxon>
        <taxon>Candidatus Gribaldobacteria</taxon>
    </lineage>
</organism>